<dbReference type="EMBL" id="JAPFFF010000029">
    <property type="protein sequence ID" value="KAK8846104.1"/>
    <property type="molecule type" value="Genomic_DNA"/>
</dbReference>
<evidence type="ECO:0008006" key="3">
    <source>
        <dbReference type="Google" id="ProtNLM"/>
    </source>
</evidence>
<accession>A0ABR2HH96</accession>
<evidence type="ECO:0000313" key="2">
    <source>
        <dbReference type="Proteomes" id="UP001470230"/>
    </source>
</evidence>
<reference evidence="1 2" key="1">
    <citation type="submission" date="2024-04" db="EMBL/GenBank/DDBJ databases">
        <title>Tritrichomonas musculus Genome.</title>
        <authorList>
            <person name="Alves-Ferreira E."/>
            <person name="Grigg M."/>
            <person name="Lorenzi H."/>
            <person name="Galac M."/>
        </authorList>
    </citation>
    <scope>NUCLEOTIDE SEQUENCE [LARGE SCALE GENOMIC DNA]</scope>
    <source>
        <strain evidence="1 2">EAF2021</strain>
    </source>
</reference>
<organism evidence="1 2">
    <name type="scientific">Tritrichomonas musculus</name>
    <dbReference type="NCBI Taxonomy" id="1915356"/>
    <lineage>
        <taxon>Eukaryota</taxon>
        <taxon>Metamonada</taxon>
        <taxon>Parabasalia</taxon>
        <taxon>Tritrichomonadida</taxon>
        <taxon>Tritrichomonadidae</taxon>
        <taxon>Tritrichomonas</taxon>
    </lineage>
</organism>
<comment type="caution">
    <text evidence="1">The sequence shown here is derived from an EMBL/GenBank/DDBJ whole genome shotgun (WGS) entry which is preliminary data.</text>
</comment>
<evidence type="ECO:0000313" key="1">
    <source>
        <dbReference type="EMBL" id="KAK8846104.1"/>
    </source>
</evidence>
<name>A0ABR2HH96_9EUKA</name>
<gene>
    <name evidence="1" type="ORF">M9Y10_020106</name>
</gene>
<protein>
    <recommendedName>
        <fullName evidence="3">CCZ1/INTU/HSP4 first Longin domain-containing protein</fullName>
    </recommendedName>
</protein>
<dbReference type="Proteomes" id="UP001470230">
    <property type="component" value="Unassembled WGS sequence"/>
</dbReference>
<proteinExistence type="predicted"/>
<keyword evidence="2" id="KW-1185">Reference proteome</keyword>
<sequence length="451" mass="51366">MSSSDLKNAPCFCVFYHVPFIRGSEGDEDGGHIYEQLLYQYPDSYPKPIMEHLLGVLISLYTFTSLSHNKKLDFLSWSKTKVAIRTFKKEDESLIFFVLRVPSNYSDLAISKEIDLILQGILFALGPEKMSNNDILKDYLVKNGDHLSFASFLPSDPTSSFKVDPIPFSFTNIPNAEWHRPNLASVLIEVAIMQTYPEVWGISCFSNGYLLASHMPIYMIRFFDFVPPSKFDSSQNIFSNRKTVYLTKEDRMNLLCYPNAISKIPDQDYVECSLINFQHEFVTFYLLTDPNIPQDAYEKIHEMLSREMLEISSESLNYTSSNGFDSSALLNSSPTSIQSSGVNLASSSTDFLPNTIVYNSVLNMLEAGPPSEEFEKMAIEAHDLFARCEDLREIVMNNAKEFVVCMNILNVEFYSTVDSHPKATLCEMYNKAINAMPGLQKYLRNLHLLKE</sequence>